<proteinExistence type="predicted"/>
<dbReference type="GO" id="GO:0046872">
    <property type="term" value="F:metal ion binding"/>
    <property type="evidence" value="ECO:0007669"/>
    <property type="project" value="UniProtKB-KW"/>
</dbReference>
<dbReference type="InterPro" id="IPR051452">
    <property type="entry name" value="Diverse_Oxidoreductases"/>
</dbReference>
<dbReference type="KEGG" id="hprf:HLPR_11680"/>
<evidence type="ECO:0000259" key="7">
    <source>
        <dbReference type="PROSITE" id="PS51085"/>
    </source>
</evidence>
<gene>
    <name evidence="8" type="ORF">HLPR_11680</name>
</gene>
<organism evidence="8 9">
    <name type="scientific">Helicovermis profundi</name>
    <dbReference type="NCBI Taxonomy" id="3065157"/>
    <lineage>
        <taxon>Bacteria</taxon>
        <taxon>Bacillati</taxon>
        <taxon>Bacillota</taxon>
        <taxon>Clostridia</taxon>
        <taxon>Helicovermis</taxon>
    </lineage>
</organism>
<feature type="domain" description="2Fe-2S ferredoxin-type" evidence="7">
    <location>
        <begin position="3"/>
        <end position="79"/>
    </location>
</feature>
<evidence type="ECO:0000256" key="3">
    <source>
        <dbReference type="ARBA" id="ARBA00023002"/>
    </source>
</evidence>
<evidence type="ECO:0000256" key="4">
    <source>
        <dbReference type="ARBA" id="ARBA00023004"/>
    </source>
</evidence>
<dbReference type="EMBL" id="AP028654">
    <property type="protein sequence ID" value="BEP28837.1"/>
    <property type="molecule type" value="Genomic_DNA"/>
</dbReference>
<dbReference type="Pfam" id="PF00111">
    <property type="entry name" value="Fer2"/>
    <property type="match status" value="1"/>
</dbReference>
<dbReference type="PANTHER" id="PTHR44379">
    <property type="entry name" value="OXIDOREDUCTASE WITH IRON-SULFUR SUBUNIT"/>
    <property type="match status" value="1"/>
</dbReference>
<dbReference type="SUPFAM" id="SSF54292">
    <property type="entry name" value="2Fe-2S ferredoxin-like"/>
    <property type="match status" value="1"/>
</dbReference>
<reference evidence="8 9" key="1">
    <citation type="submission" date="2023-08" db="EMBL/GenBank/DDBJ databases">
        <title>Helicovermis profunda gen. nov., sp. nov., a novel mesophilic, fermentative bacterium within the Bacillota from a deep-sea hydrothermal vent chimney.</title>
        <authorList>
            <person name="Miyazaki U."/>
            <person name="Mizutani D."/>
            <person name="Hashimoto Y."/>
            <person name="Tame A."/>
            <person name="Sawayama S."/>
            <person name="Miyazaki J."/>
            <person name="Takai K."/>
            <person name="Nakagawa S."/>
        </authorList>
    </citation>
    <scope>NUCLEOTIDE SEQUENCE [LARGE SCALE GENOMIC DNA]</scope>
    <source>
        <strain evidence="8 9">S502</strain>
    </source>
</reference>
<evidence type="ECO:0000256" key="1">
    <source>
        <dbReference type="ARBA" id="ARBA00022714"/>
    </source>
</evidence>
<dbReference type="FunFam" id="3.10.20.30:FF:000020">
    <property type="entry name" value="Xanthine dehydrogenase iron-sulfur subunit"/>
    <property type="match status" value="1"/>
</dbReference>
<dbReference type="PROSITE" id="PS00197">
    <property type="entry name" value="2FE2S_FER_1"/>
    <property type="match status" value="1"/>
</dbReference>
<dbReference type="CDD" id="cd00207">
    <property type="entry name" value="fer2"/>
    <property type="match status" value="1"/>
</dbReference>
<dbReference type="AlphaFoldDB" id="A0AAU9E826"/>
<keyword evidence="5" id="KW-0411">Iron-sulfur</keyword>
<keyword evidence="9" id="KW-1185">Reference proteome</keyword>
<evidence type="ECO:0000313" key="9">
    <source>
        <dbReference type="Proteomes" id="UP001321786"/>
    </source>
</evidence>
<dbReference type="InterPro" id="IPR036884">
    <property type="entry name" value="2Fe-2S-bd_dom_sf"/>
</dbReference>
<dbReference type="FunFam" id="1.10.150.120:FF:000003">
    <property type="entry name" value="Carbon monoxide dehydrogenase, small subunit"/>
    <property type="match status" value="1"/>
</dbReference>
<dbReference type="SUPFAM" id="SSF47741">
    <property type="entry name" value="CO dehydrogenase ISP C-domain like"/>
    <property type="match status" value="1"/>
</dbReference>
<dbReference type="Pfam" id="PF01799">
    <property type="entry name" value="Fer2_2"/>
    <property type="match status" value="1"/>
</dbReference>
<keyword evidence="4" id="KW-0408">Iron</keyword>
<dbReference type="InterPro" id="IPR002888">
    <property type="entry name" value="2Fe-2S-bd"/>
</dbReference>
<dbReference type="Gene3D" id="3.10.20.30">
    <property type="match status" value="1"/>
</dbReference>
<dbReference type="RefSeq" id="WP_338537143.1">
    <property type="nucleotide sequence ID" value="NZ_AP028654.1"/>
</dbReference>
<protein>
    <submittedName>
        <fullName evidence="8">(2Fe-2S)-binding protein</fullName>
    </submittedName>
</protein>
<evidence type="ECO:0000256" key="6">
    <source>
        <dbReference type="ARBA" id="ARBA00060707"/>
    </source>
</evidence>
<keyword evidence="1" id="KW-0001">2Fe-2S</keyword>
<evidence type="ECO:0000256" key="2">
    <source>
        <dbReference type="ARBA" id="ARBA00022723"/>
    </source>
</evidence>
<dbReference type="InterPro" id="IPR012675">
    <property type="entry name" value="Beta-grasp_dom_sf"/>
</dbReference>
<dbReference type="GO" id="GO:0016491">
    <property type="term" value="F:oxidoreductase activity"/>
    <property type="evidence" value="ECO:0007669"/>
    <property type="project" value="UniProtKB-KW"/>
</dbReference>
<dbReference type="InterPro" id="IPR036010">
    <property type="entry name" value="2Fe-2S_ferredoxin-like_sf"/>
</dbReference>
<comment type="pathway">
    <text evidence="6">Alkaloid degradation; nicotine degradation.</text>
</comment>
<dbReference type="GO" id="GO:0051537">
    <property type="term" value="F:2 iron, 2 sulfur cluster binding"/>
    <property type="evidence" value="ECO:0007669"/>
    <property type="project" value="UniProtKB-KW"/>
</dbReference>
<accession>A0AAU9E826</accession>
<dbReference type="Proteomes" id="UP001321786">
    <property type="component" value="Chromosome"/>
</dbReference>
<evidence type="ECO:0000313" key="8">
    <source>
        <dbReference type="EMBL" id="BEP28837.1"/>
    </source>
</evidence>
<keyword evidence="2" id="KW-0479">Metal-binding</keyword>
<keyword evidence="3" id="KW-0560">Oxidoreductase</keyword>
<dbReference type="InterPro" id="IPR001041">
    <property type="entry name" value="2Fe-2S_ferredoxin-type"/>
</dbReference>
<dbReference type="Gene3D" id="1.10.150.120">
    <property type="entry name" value="[2Fe-2S]-binding domain"/>
    <property type="match status" value="1"/>
</dbReference>
<name>A0AAU9E826_9FIRM</name>
<dbReference type="InterPro" id="IPR006058">
    <property type="entry name" value="2Fe2S_fd_BS"/>
</dbReference>
<dbReference type="PROSITE" id="PS51085">
    <property type="entry name" value="2FE2S_FER_2"/>
    <property type="match status" value="1"/>
</dbReference>
<evidence type="ECO:0000256" key="5">
    <source>
        <dbReference type="ARBA" id="ARBA00023014"/>
    </source>
</evidence>
<dbReference type="PANTHER" id="PTHR44379:SF5">
    <property type="entry name" value="OXIDOREDUCTASE WITH IRON-SULFUR SUBUNIT"/>
    <property type="match status" value="1"/>
</dbReference>
<sequence>MKYKVKFTLNNEEVEHYVDTNMTLLKMLREDFDMTGAKEGCGAGECGACTVIMDGEAINSCLVLAPEVDGREILTIEGLGKDDKLDPMQETFIEHAALQCGYCTPGMILSAKDLLKNNPNPTRDEIKEGMSGNLCRCTGYKKIVDAIEDVASKNTEK</sequence>